<gene>
    <name evidence="3" type="ORF">M0R45_032690</name>
</gene>
<accession>A0AAW1WIS2</accession>
<feature type="region of interest" description="Disordered" evidence="2">
    <location>
        <begin position="1"/>
        <end position="112"/>
    </location>
</feature>
<dbReference type="InterPro" id="IPR012459">
    <property type="entry name" value="Rrp15"/>
</dbReference>
<comment type="caution">
    <text evidence="3">The sequence shown here is derived from an EMBL/GenBank/DDBJ whole genome shotgun (WGS) entry which is preliminary data.</text>
</comment>
<dbReference type="GO" id="GO:0000470">
    <property type="term" value="P:maturation of LSU-rRNA"/>
    <property type="evidence" value="ECO:0007669"/>
    <property type="project" value="TreeGrafter"/>
</dbReference>
<name>A0AAW1WIS2_RUBAR</name>
<evidence type="ECO:0000256" key="1">
    <source>
        <dbReference type="ARBA" id="ARBA00007462"/>
    </source>
</evidence>
<evidence type="ECO:0000313" key="4">
    <source>
        <dbReference type="Proteomes" id="UP001457282"/>
    </source>
</evidence>
<dbReference type="GO" id="GO:0030687">
    <property type="term" value="C:preribosome, large subunit precursor"/>
    <property type="evidence" value="ECO:0007669"/>
    <property type="project" value="TreeGrafter"/>
</dbReference>
<dbReference type="AlphaFoldDB" id="A0AAW1WIS2"/>
<evidence type="ECO:0008006" key="5">
    <source>
        <dbReference type="Google" id="ProtNLM"/>
    </source>
</evidence>
<dbReference type="GO" id="GO:0000460">
    <property type="term" value="P:maturation of 5.8S rRNA"/>
    <property type="evidence" value="ECO:0007669"/>
    <property type="project" value="TreeGrafter"/>
</dbReference>
<dbReference type="Pfam" id="PF07890">
    <property type="entry name" value="Rrp15p"/>
    <property type="match status" value="1"/>
</dbReference>
<dbReference type="PANTHER" id="PTHR13245:SF14">
    <property type="entry name" value="RRP15-LIKE PROTEIN"/>
    <property type="match status" value="1"/>
</dbReference>
<evidence type="ECO:0000256" key="2">
    <source>
        <dbReference type="SAM" id="MobiDB-lite"/>
    </source>
</evidence>
<evidence type="ECO:0000313" key="3">
    <source>
        <dbReference type="EMBL" id="KAK9924312.1"/>
    </source>
</evidence>
<dbReference type="Proteomes" id="UP001457282">
    <property type="component" value="Unassembled WGS sequence"/>
</dbReference>
<dbReference type="EMBL" id="JBEDUW010000006">
    <property type="protein sequence ID" value="KAK9924312.1"/>
    <property type="molecule type" value="Genomic_DNA"/>
</dbReference>
<reference evidence="3 4" key="1">
    <citation type="journal article" date="2023" name="G3 (Bethesda)">
        <title>A chromosome-length genome assembly and annotation of blackberry (Rubus argutus, cv. 'Hillquist').</title>
        <authorList>
            <person name="Bruna T."/>
            <person name="Aryal R."/>
            <person name="Dudchenko O."/>
            <person name="Sargent D.J."/>
            <person name="Mead D."/>
            <person name="Buti M."/>
            <person name="Cavallini A."/>
            <person name="Hytonen T."/>
            <person name="Andres J."/>
            <person name="Pham M."/>
            <person name="Weisz D."/>
            <person name="Mascagni F."/>
            <person name="Usai G."/>
            <person name="Natali L."/>
            <person name="Bassil N."/>
            <person name="Fernandez G.E."/>
            <person name="Lomsadze A."/>
            <person name="Armour M."/>
            <person name="Olukolu B."/>
            <person name="Poorten T."/>
            <person name="Britton C."/>
            <person name="Davik J."/>
            <person name="Ashrafi H."/>
            <person name="Aiden E.L."/>
            <person name="Borodovsky M."/>
            <person name="Worthington M."/>
        </authorList>
    </citation>
    <scope>NUCLEOTIDE SEQUENCE [LARGE SCALE GENOMIC DNA]</scope>
    <source>
        <strain evidence="3">PI 553951</strain>
    </source>
</reference>
<dbReference type="PANTHER" id="PTHR13245">
    <property type="entry name" value="RRP15-LIKE PROTEIN"/>
    <property type="match status" value="1"/>
</dbReference>
<sequence>MAEETHLAEAVKRPNKRHIGKTKGSKARKKARKMPHSADGNRAMKPRKIDPKMKKLYRKRAREYDSEDDEKAGPLRNDDGSSSGDEAEGNDTRKADNGFSDGEEDDEIQPGITKLAEGCNAFRLAFRSIIKKTVSDDVLGPVLSGNKKLIAEKLAEEEAERKVKGEAKDKQLVIEKGHVAKPAYGPHEKFLINLATKGVVKLFNAVSKAQNAQKGLDPSRTKDAKVIRKRRKEAFFSELGKTSASAKAQMSKGAVASEGPAWPPLRDNYMLTNSNLKDWDKVRERVGKDDIGRMSEDSGSDDD</sequence>
<organism evidence="3 4">
    <name type="scientific">Rubus argutus</name>
    <name type="common">Southern blackberry</name>
    <dbReference type="NCBI Taxonomy" id="59490"/>
    <lineage>
        <taxon>Eukaryota</taxon>
        <taxon>Viridiplantae</taxon>
        <taxon>Streptophyta</taxon>
        <taxon>Embryophyta</taxon>
        <taxon>Tracheophyta</taxon>
        <taxon>Spermatophyta</taxon>
        <taxon>Magnoliopsida</taxon>
        <taxon>eudicotyledons</taxon>
        <taxon>Gunneridae</taxon>
        <taxon>Pentapetalae</taxon>
        <taxon>rosids</taxon>
        <taxon>fabids</taxon>
        <taxon>Rosales</taxon>
        <taxon>Rosaceae</taxon>
        <taxon>Rosoideae</taxon>
        <taxon>Rosoideae incertae sedis</taxon>
        <taxon>Rubus</taxon>
    </lineage>
</organism>
<feature type="compositionally biased region" description="Basic residues" evidence="2">
    <location>
        <begin position="13"/>
        <end position="35"/>
    </location>
</feature>
<feature type="compositionally biased region" description="Basic and acidic residues" evidence="2">
    <location>
        <begin position="1"/>
        <end position="12"/>
    </location>
</feature>
<feature type="region of interest" description="Disordered" evidence="2">
    <location>
        <begin position="246"/>
        <end position="266"/>
    </location>
</feature>
<proteinExistence type="inferred from homology"/>
<protein>
    <recommendedName>
        <fullName evidence="5">RRP15-like protein</fullName>
    </recommendedName>
</protein>
<keyword evidence="4" id="KW-1185">Reference proteome</keyword>
<comment type="similarity">
    <text evidence="1">Belongs to the RRP15 family.</text>
</comment>